<organism evidence="2 3">
    <name type="scientific">Hymenobacter jejuensis</name>
    <dbReference type="NCBI Taxonomy" id="2502781"/>
    <lineage>
        <taxon>Bacteria</taxon>
        <taxon>Pseudomonadati</taxon>
        <taxon>Bacteroidota</taxon>
        <taxon>Cytophagia</taxon>
        <taxon>Cytophagales</taxon>
        <taxon>Hymenobacteraceae</taxon>
        <taxon>Hymenobacter</taxon>
    </lineage>
</organism>
<accession>A0A5B8A3P1</accession>
<name>A0A5B8A3P1_9BACT</name>
<dbReference type="RefSeq" id="WP_139516460.1">
    <property type="nucleotide sequence ID" value="NZ_CP040896.1"/>
</dbReference>
<feature type="chain" id="PRO_5023065548" description="Glycoside hydrolase family 2 catalytic domain-containing protein" evidence="1">
    <location>
        <begin position="27"/>
        <end position="441"/>
    </location>
</feature>
<gene>
    <name evidence="2" type="ORF">FHG12_14825</name>
</gene>
<keyword evidence="3" id="KW-1185">Reference proteome</keyword>
<evidence type="ECO:0000313" key="3">
    <source>
        <dbReference type="Proteomes" id="UP000305398"/>
    </source>
</evidence>
<dbReference type="Proteomes" id="UP000305398">
    <property type="component" value="Chromosome"/>
</dbReference>
<dbReference type="OrthoDB" id="9801077at2"/>
<dbReference type="AlphaFoldDB" id="A0A5B8A3P1"/>
<evidence type="ECO:0000313" key="2">
    <source>
        <dbReference type="EMBL" id="QDA61286.1"/>
    </source>
</evidence>
<proteinExistence type="predicted"/>
<dbReference type="InterPro" id="IPR017853">
    <property type="entry name" value="GH"/>
</dbReference>
<dbReference type="Gene3D" id="3.20.20.80">
    <property type="entry name" value="Glycosidases"/>
    <property type="match status" value="1"/>
</dbReference>
<dbReference type="KEGG" id="hyj:FHG12_14825"/>
<feature type="signal peptide" evidence="1">
    <location>
        <begin position="1"/>
        <end position="26"/>
    </location>
</feature>
<evidence type="ECO:0000256" key="1">
    <source>
        <dbReference type="SAM" id="SignalP"/>
    </source>
</evidence>
<protein>
    <recommendedName>
        <fullName evidence="4">Glycoside hydrolase family 2 catalytic domain-containing protein</fullName>
    </recommendedName>
</protein>
<dbReference type="SUPFAM" id="SSF51445">
    <property type="entry name" value="(Trans)glycosidases"/>
    <property type="match status" value="1"/>
</dbReference>
<keyword evidence="1" id="KW-0732">Signal</keyword>
<reference evidence="2 3" key="1">
    <citation type="submission" date="2019-06" db="EMBL/GenBank/DDBJ databases">
        <authorList>
            <person name="Srinivasan S."/>
        </authorList>
    </citation>
    <scope>NUCLEOTIDE SEQUENCE [LARGE SCALE GENOMIC DNA]</scope>
    <source>
        <strain evidence="2 3">17J68-5</strain>
    </source>
</reference>
<evidence type="ECO:0008006" key="4">
    <source>
        <dbReference type="Google" id="ProtNLM"/>
    </source>
</evidence>
<sequence>MKIFAPARLGLWLTTTLTVASTPAFISPIRMHAEAPAAAVKVEVRKQQNGKFQLLRGGKPYYINGAGGSQYLDRLAAYGGNSFRTWSTTDADKTLAEANKYGLTVMMGLDVARERHGFDYNNTAEVAKQLARLRADVLKHKDDPALLLWGIGNELNLDYTNPKVWEAVNDIAKMIHEVDPNHPATTVLAGLNPKEAALVKARCPDLDLLAVNTYGGLPALPKQIRDYGWEGAYIVAEWGPTGHWECPQTAWKASVEETSSQKADAYQSRYAASMQQDTERCLGSYAFLWGQKQERTPTWYGLFTEDGKESEVIDVLQHLWTGKWPANRAPHVSPLLLDGKTATDNVYLKPGGSYSVAATATDPNRDPLTYRWELLPESTDLKQGGDRESRPVAVPNAVANKQPGQALLTAPAKEGAYRLFLYVYDGNNNVATANIPFYVKS</sequence>
<dbReference type="EMBL" id="CP040896">
    <property type="protein sequence ID" value="QDA61286.1"/>
    <property type="molecule type" value="Genomic_DNA"/>
</dbReference>